<keyword evidence="3" id="KW-1185">Reference proteome</keyword>
<feature type="transmembrane region" description="Helical" evidence="1">
    <location>
        <begin position="61"/>
        <end position="88"/>
    </location>
</feature>
<dbReference type="OrthoDB" id="164118at2"/>
<keyword evidence="1" id="KW-0472">Membrane</keyword>
<evidence type="ECO:0000313" key="2">
    <source>
        <dbReference type="EMBL" id="ODR98831.1"/>
    </source>
</evidence>
<sequence>MLEALLRRESAVVTAALIVLILLAWLALLAGAGTGMSVVAMSGWWLPMSLPAGESWPWTPHYWLIAFVMWAVMMVAMMLPSAAPMVLLYARVVRRADQQAASAEAPLSIASFAGGYLSLWILFSILAVAVQFALERAGLMTMMMSSRSALLSGALLIAAGVYQLTPLKAACLEHCRSPAAYLANHWRAGPMGAWRMGLEHGAYCVGCCAVLMLLLFVGGVMNLVWIAGLSLFVAIEKLAPFGPKLAKVLAVVLIGAGGALIATA</sequence>
<protein>
    <recommendedName>
        <fullName evidence="4">Metal-binding protein</fullName>
    </recommendedName>
</protein>
<feature type="transmembrane region" description="Helical" evidence="1">
    <location>
        <begin position="200"/>
        <end position="233"/>
    </location>
</feature>
<dbReference type="EMBL" id="LPWG01000012">
    <property type="protein sequence ID" value="ODR98831.1"/>
    <property type="molecule type" value="Genomic_DNA"/>
</dbReference>
<dbReference type="STRING" id="1774968.AUC68_06445"/>
<dbReference type="RefSeq" id="WP_069437557.1">
    <property type="nucleotide sequence ID" value="NZ_LPWG01000012.1"/>
</dbReference>
<dbReference type="Proteomes" id="UP000094501">
    <property type="component" value="Unassembled WGS sequence"/>
</dbReference>
<dbReference type="InterPro" id="IPR018688">
    <property type="entry name" value="PpoB2-like"/>
</dbReference>
<keyword evidence="1" id="KW-1133">Transmembrane helix</keyword>
<comment type="caution">
    <text evidence="2">The sequence shown here is derived from an EMBL/GenBank/DDBJ whole genome shotgun (WGS) entry which is preliminary data.</text>
</comment>
<dbReference type="AlphaFoldDB" id="A0A1E3VZZ7"/>
<accession>A0A1E3VZZ7</accession>
<proteinExistence type="predicted"/>
<dbReference type="Pfam" id="PF09948">
    <property type="entry name" value="PpoB2"/>
    <property type="match status" value="1"/>
</dbReference>
<name>A0A1E3VZZ7_9HYPH</name>
<keyword evidence="1" id="KW-0812">Transmembrane</keyword>
<feature type="transmembrane region" description="Helical" evidence="1">
    <location>
        <begin position="245"/>
        <end position="263"/>
    </location>
</feature>
<evidence type="ECO:0000256" key="1">
    <source>
        <dbReference type="SAM" id="Phobius"/>
    </source>
</evidence>
<organism evidence="2 3">
    <name type="scientific">Methyloceanibacter methanicus</name>
    <dbReference type="NCBI Taxonomy" id="1774968"/>
    <lineage>
        <taxon>Bacteria</taxon>
        <taxon>Pseudomonadati</taxon>
        <taxon>Pseudomonadota</taxon>
        <taxon>Alphaproteobacteria</taxon>
        <taxon>Hyphomicrobiales</taxon>
        <taxon>Hyphomicrobiaceae</taxon>
        <taxon>Methyloceanibacter</taxon>
    </lineage>
</organism>
<evidence type="ECO:0008006" key="4">
    <source>
        <dbReference type="Google" id="ProtNLM"/>
    </source>
</evidence>
<evidence type="ECO:0000313" key="3">
    <source>
        <dbReference type="Proteomes" id="UP000094501"/>
    </source>
</evidence>
<gene>
    <name evidence="2" type="ORF">AUC68_06445</name>
</gene>
<feature type="transmembrane region" description="Helical" evidence="1">
    <location>
        <begin position="109"/>
        <end position="134"/>
    </location>
</feature>
<reference evidence="2 3" key="1">
    <citation type="journal article" date="2016" name="Environ. Microbiol.">
        <title>New Methyloceanibacter diversity from North Sea sediments includes methanotroph containing solely the soluble methane monooxygenase.</title>
        <authorList>
            <person name="Vekeman B."/>
            <person name="Kerckhof F.M."/>
            <person name="Cremers G."/>
            <person name="de Vos P."/>
            <person name="Vandamme P."/>
            <person name="Boon N."/>
            <person name="Op den Camp H.J."/>
            <person name="Heylen K."/>
        </authorList>
    </citation>
    <scope>NUCLEOTIDE SEQUENCE [LARGE SCALE GENOMIC DNA]</scope>
    <source>
        <strain evidence="2 3">R-67174</strain>
    </source>
</reference>